<evidence type="ECO:0000256" key="1">
    <source>
        <dbReference type="ARBA" id="ARBA00022729"/>
    </source>
</evidence>
<sequence>MRALVLAASLSFLAGCGVIYKVDVYQGNLLRATDIEQLKTGLNKRQVIALLGTPSVADPFHQSRWDYLATVSQRGSKTEVKNLVLKFEGEQLVSIEGDYFPENDVELVREMRRYGNLPREERNRRRAGRS</sequence>
<dbReference type="EMBL" id="JALNMH010000003">
    <property type="protein sequence ID" value="MCK7593121.1"/>
    <property type="molecule type" value="Genomic_DNA"/>
</dbReference>
<proteinExistence type="inferred from homology"/>
<keyword evidence="4" id="KW-0564">Palmitate</keyword>
<organism evidence="6 7">
    <name type="scientific">Pseudomarimonas salicorniae</name>
    <dbReference type="NCBI Taxonomy" id="2933270"/>
    <lineage>
        <taxon>Bacteria</taxon>
        <taxon>Pseudomonadati</taxon>
        <taxon>Pseudomonadota</taxon>
        <taxon>Gammaproteobacteria</taxon>
        <taxon>Lysobacterales</taxon>
        <taxon>Lysobacteraceae</taxon>
        <taxon>Pseudomarimonas</taxon>
    </lineage>
</organism>
<dbReference type="RefSeq" id="WP_248206220.1">
    <property type="nucleotide sequence ID" value="NZ_JALNMH010000003.1"/>
</dbReference>
<gene>
    <name evidence="4 6" type="primary">bamE</name>
    <name evidence="6" type="ORF">M0G41_05495</name>
</gene>
<keyword evidence="3 4" id="KW-0998">Cell outer membrane</keyword>
<keyword evidence="4" id="KW-0449">Lipoprotein</keyword>
<evidence type="ECO:0000259" key="5">
    <source>
        <dbReference type="Pfam" id="PF04355"/>
    </source>
</evidence>
<dbReference type="InterPro" id="IPR007450">
    <property type="entry name" value="BamE_dom"/>
</dbReference>
<keyword evidence="2 4" id="KW-0472">Membrane</keyword>
<protein>
    <recommendedName>
        <fullName evidence="4">Outer membrane protein assembly factor BamE</fullName>
    </recommendedName>
</protein>
<evidence type="ECO:0000313" key="7">
    <source>
        <dbReference type="Proteomes" id="UP001431449"/>
    </source>
</evidence>
<comment type="function">
    <text evidence="4">Part of the outer membrane protein assembly complex, which is involved in assembly and insertion of beta-barrel proteins into the outer membrane.</text>
</comment>
<dbReference type="PANTHER" id="PTHR37482:SF1">
    <property type="entry name" value="OUTER MEMBRANE PROTEIN ASSEMBLY FACTOR BAME"/>
    <property type="match status" value="1"/>
</dbReference>
<keyword evidence="7" id="KW-1185">Reference proteome</keyword>
<dbReference type="PANTHER" id="PTHR37482">
    <property type="entry name" value="OUTER MEMBRANE PROTEIN ASSEMBLY FACTOR BAME"/>
    <property type="match status" value="1"/>
</dbReference>
<accession>A0ABT0GEZ5</accession>
<evidence type="ECO:0000256" key="3">
    <source>
        <dbReference type="ARBA" id="ARBA00023237"/>
    </source>
</evidence>
<dbReference type="Proteomes" id="UP001431449">
    <property type="component" value="Unassembled WGS sequence"/>
</dbReference>
<dbReference type="InterPro" id="IPR026592">
    <property type="entry name" value="BamE"/>
</dbReference>
<dbReference type="PROSITE" id="PS51257">
    <property type="entry name" value="PROKAR_LIPOPROTEIN"/>
    <property type="match status" value="1"/>
</dbReference>
<comment type="caution">
    <text evidence="6">The sequence shown here is derived from an EMBL/GenBank/DDBJ whole genome shotgun (WGS) entry which is preliminary data.</text>
</comment>
<reference evidence="6" key="1">
    <citation type="submission" date="2022-04" db="EMBL/GenBank/DDBJ databases">
        <title>Lysobacter sp. CAU 1642 isolated from sea sand.</title>
        <authorList>
            <person name="Kim W."/>
        </authorList>
    </citation>
    <scope>NUCLEOTIDE SEQUENCE</scope>
    <source>
        <strain evidence="6">CAU 1642</strain>
    </source>
</reference>
<dbReference type="Pfam" id="PF04355">
    <property type="entry name" value="BamE"/>
    <property type="match status" value="1"/>
</dbReference>
<name>A0ABT0GEZ5_9GAMM</name>
<comment type="subunit">
    <text evidence="4">Part of the Bam complex.</text>
</comment>
<evidence type="ECO:0000256" key="4">
    <source>
        <dbReference type="HAMAP-Rule" id="MF_00925"/>
    </source>
</evidence>
<dbReference type="HAMAP" id="MF_00925">
    <property type="entry name" value="OM_assembly_BamE"/>
    <property type="match status" value="1"/>
</dbReference>
<feature type="domain" description="Outer membrane protein assembly factor BamE" evidence="5">
    <location>
        <begin position="27"/>
        <end position="96"/>
    </location>
</feature>
<dbReference type="Gene3D" id="3.30.1450.10">
    <property type="match status" value="1"/>
</dbReference>
<comment type="similarity">
    <text evidence="4">Belongs to the BamE family.</text>
</comment>
<keyword evidence="1 4" id="KW-0732">Signal</keyword>
<comment type="subcellular location">
    <subcellularLocation>
        <location evidence="4">Cell outer membrane</location>
        <topology evidence="4">Lipid-anchor</topology>
    </subcellularLocation>
</comment>
<dbReference type="InterPro" id="IPR037873">
    <property type="entry name" value="BamE-like"/>
</dbReference>
<evidence type="ECO:0000256" key="2">
    <source>
        <dbReference type="ARBA" id="ARBA00023136"/>
    </source>
</evidence>
<evidence type="ECO:0000313" key="6">
    <source>
        <dbReference type="EMBL" id="MCK7593121.1"/>
    </source>
</evidence>